<keyword evidence="3" id="KW-1185">Reference proteome</keyword>
<feature type="compositionally biased region" description="Basic and acidic residues" evidence="1">
    <location>
        <begin position="113"/>
        <end position="124"/>
    </location>
</feature>
<evidence type="ECO:0000313" key="3">
    <source>
        <dbReference type="Proteomes" id="UP001497644"/>
    </source>
</evidence>
<feature type="region of interest" description="Disordered" evidence="1">
    <location>
        <begin position="95"/>
        <end position="134"/>
    </location>
</feature>
<name>A0AAV2NL72_9HYME</name>
<evidence type="ECO:0000313" key="2">
    <source>
        <dbReference type="EMBL" id="CAL1680569.1"/>
    </source>
</evidence>
<sequence length="134" mass="15289">MGLQFYEAGLWQQLRLRHAGKHSGRERRLVNVSSVRYAFQVVAAHCTIVKTIKKRKRQWHYNSAELNSSNVKTQSLAFSADLYLRLHGPPTLAGGADYSSRRTSCSRKFRHHVTTESDRTESFRPETPADDSPS</sequence>
<accession>A0AAV2NL72</accession>
<protein>
    <submittedName>
        <fullName evidence="2">Uncharacterized protein</fullName>
    </submittedName>
</protein>
<organism evidence="2 3">
    <name type="scientific">Lasius platythorax</name>
    <dbReference type="NCBI Taxonomy" id="488582"/>
    <lineage>
        <taxon>Eukaryota</taxon>
        <taxon>Metazoa</taxon>
        <taxon>Ecdysozoa</taxon>
        <taxon>Arthropoda</taxon>
        <taxon>Hexapoda</taxon>
        <taxon>Insecta</taxon>
        <taxon>Pterygota</taxon>
        <taxon>Neoptera</taxon>
        <taxon>Endopterygota</taxon>
        <taxon>Hymenoptera</taxon>
        <taxon>Apocrita</taxon>
        <taxon>Aculeata</taxon>
        <taxon>Formicoidea</taxon>
        <taxon>Formicidae</taxon>
        <taxon>Formicinae</taxon>
        <taxon>Lasius</taxon>
        <taxon>Lasius</taxon>
    </lineage>
</organism>
<dbReference type="AlphaFoldDB" id="A0AAV2NL72"/>
<evidence type="ECO:0000256" key="1">
    <source>
        <dbReference type="SAM" id="MobiDB-lite"/>
    </source>
</evidence>
<dbReference type="Proteomes" id="UP001497644">
    <property type="component" value="Chromosome 2"/>
</dbReference>
<proteinExistence type="predicted"/>
<reference evidence="2" key="1">
    <citation type="submission" date="2024-04" db="EMBL/GenBank/DDBJ databases">
        <authorList>
            <consortium name="Molecular Ecology Group"/>
        </authorList>
    </citation>
    <scope>NUCLEOTIDE SEQUENCE</scope>
</reference>
<gene>
    <name evidence="2" type="ORF">LPLAT_LOCUS6565</name>
</gene>
<dbReference type="EMBL" id="OZ034825">
    <property type="protein sequence ID" value="CAL1680569.1"/>
    <property type="molecule type" value="Genomic_DNA"/>
</dbReference>